<dbReference type="AlphaFoldDB" id="A0A0F2LX69"/>
<evidence type="ECO:0000313" key="2">
    <source>
        <dbReference type="EMBL" id="KJR82058.1"/>
    </source>
</evidence>
<name>A0A0F2LX69_SPOSC</name>
<dbReference type="KEGG" id="ssck:SPSK_03572"/>
<dbReference type="RefSeq" id="XP_016584734.1">
    <property type="nucleotide sequence ID" value="XM_016730409.1"/>
</dbReference>
<dbReference type="Gene3D" id="3.40.630.30">
    <property type="match status" value="1"/>
</dbReference>
<organism evidence="2 3">
    <name type="scientific">Sporothrix schenckii 1099-18</name>
    <dbReference type="NCBI Taxonomy" id="1397361"/>
    <lineage>
        <taxon>Eukaryota</taxon>
        <taxon>Fungi</taxon>
        <taxon>Dikarya</taxon>
        <taxon>Ascomycota</taxon>
        <taxon>Pezizomycotina</taxon>
        <taxon>Sordariomycetes</taxon>
        <taxon>Sordariomycetidae</taxon>
        <taxon>Ophiostomatales</taxon>
        <taxon>Ophiostomataceae</taxon>
        <taxon>Sporothrix</taxon>
    </lineage>
</organism>
<dbReference type="EMBL" id="AXCR01000010">
    <property type="protein sequence ID" value="KJR82058.1"/>
    <property type="molecule type" value="Genomic_DNA"/>
</dbReference>
<accession>A0A0F2LX69</accession>
<dbReference type="GO" id="GO:0008999">
    <property type="term" value="F:protein-N-terminal-alanine acetyltransferase activity"/>
    <property type="evidence" value="ECO:0007669"/>
    <property type="project" value="TreeGrafter"/>
</dbReference>
<dbReference type="GeneID" id="27665686"/>
<dbReference type="InterPro" id="IPR016181">
    <property type="entry name" value="Acyl_CoA_acyltransferase"/>
</dbReference>
<dbReference type="InterPro" id="IPR000182">
    <property type="entry name" value="GNAT_dom"/>
</dbReference>
<evidence type="ECO:0000259" key="1">
    <source>
        <dbReference type="Pfam" id="PF13302"/>
    </source>
</evidence>
<dbReference type="OrthoDB" id="41238at2759"/>
<reference evidence="2 3" key="2">
    <citation type="journal article" date="2015" name="Eukaryot. Cell">
        <title>Asexual propagation of a virulent clone complex in a human and feline outbreak of sporotrichosis.</title>
        <authorList>
            <person name="Teixeira Mde M."/>
            <person name="Rodrigues A.M."/>
            <person name="Tsui C.K."/>
            <person name="de Almeida L.G."/>
            <person name="Van Diepeningen A.D."/>
            <person name="van den Ende B.G."/>
            <person name="Fernandes G.F."/>
            <person name="Kano R."/>
            <person name="Hamelin R.C."/>
            <person name="Lopes-Bezerra L.M."/>
            <person name="Vasconcelos A.T."/>
            <person name="de Hoog S."/>
            <person name="de Camargo Z.P."/>
            <person name="Felipe M.S."/>
        </authorList>
    </citation>
    <scope>NUCLEOTIDE SEQUENCE [LARGE SCALE GENOMIC DNA]</scope>
    <source>
        <strain evidence="2 3">1099-18</strain>
    </source>
</reference>
<dbReference type="GO" id="GO:1990189">
    <property type="term" value="F:protein N-terminal-serine acetyltransferase activity"/>
    <property type="evidence" value="ECO:0007669"/>
    <property type="project" value="TreeGrafter"/>
</dbReference>
<comment type="caution">
    <text evidence="2">The sequence shown here is derived from an EMBL/GenBank/DDBJ whole genome shotgun (WGS) entry which is preliminary data.</text>
</comment>
<gene>
    <name evidence="2" type="ORF">SPSK_03572</name>
</gene>
<dbReference type="InterPro" id="IPR051908">
    <property type="entry name" value="Ribosomal_N-acetyltransferase"/>
</dbReference>
<dbReference type="PANTHER" id="PTHR43441">
    <property type="entry name" value="RIBOSOMAL-PROTEIN-SERINE ACETYLTRANSFERASE"/>
    <property type="match status" value="1"/>
</dbReference>
<keyword evidence="2" id="KW-0808">Transferase</keyword>
<dbReference type="PANTHER" id="PTHR43441:SF5">
    <property type="entry name" value="FAMILY ACETYLTRANSFERASE, PUTATIVE-RELATED"/>
    <property type="match status" value="1"/>
</dbReference>
<feature type="domain" description="N-acetyltransferase" evidence="1">
    <location>
        <begin position="72"/>
        <end position="173"/>
    </location>
</feature>
<dbReference type="VEuPathDB" id="FungiDB:SPSK_03572"/>
<proteinExistence type="predicted"/>
<evidence type="ECO:0000313" key="3">
    <source>
        <dbReference type="Proteomes" id="UP000033710"/>
    </source>
</evidence>
<dbReference type="SUPFAM" id="SSF55729">
    <property type="entry name" value="Acyl-CoA N-acyltransferases (Nat)"/>
    <property type="match status" value="1"/>
</dbReference>
<sequence length="246" mass="27089">MATVAIEEATFQYEQQTLENDCLKVDIFDPAKYGARFLELVQKYPETFTYVAFPVLHSVDELLTEVYNPIASSLADCLWAIIDKTRPAGANHDNLAGAFALTDVKKAEGTAEMGGILFPPFHRSHVASNTVGLILQYLLDPPSQGGLGLRRVAWHANANNKPSRGLAERMGFTLEGILRWQRTFAPTRDCQAGPGVALSAAALAARNGTKPEDEAPGRHTAVYSIVWDEWEEKRPHVVAQMGLRKK</sequence>
<dbReference type="Pfam" id="PF13302">
    <property type="entry name" value="Acetyltransf_3"/>
    <property type="match status" value="1"/>
</dbReference>
<protein>
    <submittedName>
        <fullName evidence="2">GNAT family acetyltransferase</fullName>
    </submittedName>
</protein>
<reference evidence="2 3" key="1">
    <citation type="journal article" date="2014" name="BMC Genomics">
        <title>Comparative genomics of the major fungal agents of human and animal Sporotrichosis: Sporothrix schenckii and Sporothrix brasiliensis.</title>
        <authorList>
            <person name="Teixeira M.M."/>
            <person name="de Almeida L.G."/>
            <person name="Kubitschek-Barreira P."/>
            <person name="Alves F.L."/>
            <person name="Kioshima E.S."/>
            <person name="Abadio A.K."/>
            <person name="Fernandes L."/>
            <person name="Derengowski L.S."/>
            <person name="Ferreira K.S."/>
            <person name="Souza R.C."/>
            <person name="Ruiz J.C."/>
            <person name="de Andrade N.C."/>
            <person name="Paes H.C."/>
            <person name="Nicola A.M."/>
            <person name="Albuquerque P."/>
            <person name="Gerber A.L."/>
            <person name="Martins V.P."/>
            <person name="Peconick L.D."/>
            <person name="Neto A.V."/>
            <person name="Chaucanez C.B."/>
            <person name="Silva P.A."/>
            <person name="Cunha O.L."/>
            <person name="de Oliveira F.F."/>
            <person name="dos Santos T.C."/>
            <person name="Barros A.L."/>
            <person name="Soares M.A."/>
            <person name="de Oliveira L.M."/>
            <person name="Marini M.M."/>
            <person name="Villalobos-Duno H."/>
            <person name="Cunha M.M."/>
            <person name="de Hoog S."/>
            <person name="da Silveira J.F."/>
            <person name="Henrissat B."/>
            <person name="Nino-Vega G.A."/>
            <person name="Cisalpino P.S."/>
            <person name="Mora-Montes H.M."/>
            <person name="Almeida S.R."/>
            <person name="Stajich J.E."/>
            <person name="Lopes-Bezerra L.M."/>
            <person name="Vasconcelos A.T."/>
            <person name="Felipe M.S."/>
        </authorList>
    </citation>
    <scope>NUCLEOTIDE SEQUENCE [LARGE SCALE GENOMIC DNA]</scope>
    <source>
        <strain evidence="2 3">1099-18</strain>
    </source>
</reference>
<dbReference type="Proteomes" id="UP000033710">
    <property type="component" value="Unassembled WGS sequence"/>
</dbReference>